<dbReference type="Pfam" id="PF22785">
    <property type="entry name" value="Tc-R-P"/>
    <property type="match status" value="1"/>
</dbReference>
<evidence type="ECO:0000256" key="3">
    <source>
        <dbReference type="ARBA" id="ARBA00022801"/>
    </source>
</evidence>
<protein>
    <recommendedName>
        <fullName evidence="2">protein-tyrosine-phosphatase</fullName>
        <ecNumber evidence="2">3.1.3.48</ecNumber>
    </recommendedName>
</protein>
<dbReference type="Proteomes" id="UP000887575">
    <property type="component" value="Unassembled WGS sequence"/>
</dbReference>
<dbReference type="PROSITE" id="PS00383">
    <property type="entry name" value="TYR_PHOSPHATASE_1"/>
    <property type="match status" value="1"/>
</dbReference>
<dbReference type="Pfam" id="PF14671">
    <property type="entry name" value="DSPn"/>
    <property type="match status" value="1"/>
</dbReference>
<dbReference type="InterPro" id="IPR044506">
    <property type="entry name" value="CDC14_C"/>
</dbReference>
<evidence type="ECO:0000259" key="7">
    <source>
        <dbReference type="PROSITE" id="PS50056"/>
    </source>
</evidence>
<dbReference type="WBParaSite" id="MBELARI_LOCUS19910">
    <property type="protein sequence ID" value="MBELARI_LOCUS19910"/>
    <property type="gene ID" value="MBELARI_LOCUS19910"/>
</dbReference>
<evidence type="ECO:0000256" key="4">
    <source>
        <dbReference type="ARBA" id="ARBA00022912"/>
    </source>
</evidence>
<dbReference type="PROSITE" id="PS50056">
    <property type="entry name" value="TYR_PHOSPHATASE_2"/>
    <property type="match status" value="1"/>
</dbReference>
<dbReference type="PANTHER" id="PTHR23339">
    <property type="entry name" value="TYROSINE SPECIFIC PROTEIN PHOSPHATASE AND DUAL SPECIFICITY PROTEIN PHOSPHATASE"/>
    <property type="match status" value="1"/>
</dbReference>
<dbReference type="InterPro" id="IPR029260">
    <property type="entry name" value="DSPn"/>
</dbReference>
<feature type="domain" description="Tyrosine specific protein phosphatases" evidence="7">
    <location>
        <begin position="275"/>
        <end position="337"/>
    </location>
</feature>
<keyword evidence="8" id="KW-1185">Reference proteome</keyword>
<dbReference type="GO" id="GO:0004725">
    <property type="term" value="F:protein tyrosine phosphatase activity"/>
    <property type="evidence" value="ECO:0007669"/>
    <property type="project" value="UniProtKB-EC"/>
</dbReference>
<dbReference type="Gene3D" id="3.90.190.10">
    <property type="entry name" value="Protein tyrosine phosphatase superfamily"/>
    <property type="match status" value="2"/>
</dbReference>
<keyword evidence="3" id="KW-0378">Hydrolase</keyword>
<organism evidence="8 9">
    <name type="scientific">Mesorhabditis belari</name>
    <dbReference type="NCBI Taxonomy" id="2138241"/>
    <lineage>
        <taxon>Eukaryota</taxon>
        <taxon>Metazoa</taxon>
        <taxon>Ecdysozoa</taxon>
        <taxon>Nematoda</taxon>
        <taxon>Chromadorea</taxon>
        <taxon>Rhabditida</taxon>
        <taxon>Rhabditina</taxon>
        <taxon>Rhabditomorpha</taxon>
        <taxon>Rhabditoidea</taxon>
        <taxon>Rhabditidae</taxon>
        <taxon>Mesorhabditinae</taxon>
        <taxon>Mesorhabditis</taxon>
    </lineage>
</organism>
<feature type="domain" description="Tyrosine-protein phosphatase" evidence="6">
    <location>
        <begin position="207"/>
        <end position="351"/>
    </location>
</feature>
<dbReference type="EC" id="3.1.3.48" evidence="2"/>
<evidence type="ECO:0000256" key="5">
    <source>
        <dbReference type="SAM" id="MobiDB-lite"/>
    </source>
</evidence>
<accession>A0AAF3F0A2</accession>
<dbReference type="InterPro" id="IPR050561">
    <property type="entry name" value="PTP"/>
</dbReference>
<evidence type="ECO:0000313" key="8">
    <source>
        <dbReference type="Proteomes" id="UP000887575"/>
    </source>
</evidence>
<dbReference type="InterPro" id="IPR020422">
    <property type="entry name" value="TYR_PHOSPHATASE_DUAL_dom"/>
</dbReference>
<dbReference type="InterPro" id="IPR016130">
    <property type="entry name" value="Tyr_Pase_AS"/>
</dbReference>
<evidence type="ECO:0000259" key="6">
    <source>
        <dbReference type="PROSITE" id="PS50054"/>
    </source>
</evidence>
<dbReference type="InterPro" id="IPR029021">
    <property type="entry name" value="Prot-tyrosine_phosphatase-like"/>
</dbReference>
<dbReference type="InterPro" id="IPR003595">
    <property type="entry name" value="Tyr_Pase_cat"/>
</dbReference>
<reference evidence="9" key="1">
    <citation type="submission" date="2024-02" db="UniProtKB">
        <authorList>
            <consortium name="WormBaseParasite"/>
        </authorList>
    </citation>
    <scope>IDENTIFICATION</scope>
</reference>
<feature type="compositionally biased region" description="Polar residues" evidence="5">
    <location>
        <begin position="458"/>
        <end position="478"/>
    </location>
</feature>
<dbReference type="CDD" id="cd14499">
    <property type="entry name" value="CDC14_C"/>
    <property type="match status" value="1"/>
</dbReference>
<dbReference type="SMART" id="SM00404">
    <property type="entry name" value="PTPc_motif"/>
    <property type="match status" value="1"/>
</dbReference>
<dbReference type="CDD" id="cd17657">
    <property type="entry name" value="CDC14_N"/>
    <property type="match status" value="1"/>
</dbReference>
<proteinExistence type="inferred from homology"/>
<dbReference type="InterPro" id="IPR000387">
    <property type="entry name" value="Tyr_Pase_dom"/>
</dbReference>
<evidence type="ECO:0000256" key="2">
    <source>
        <dbReference type="ARBA" id="ARBA00013064"/>
    </source>
</evidence>
<feature type="region of interest" description="Disordered" evidence="5">
    <location>
        <begin position="435"/>
        <end position="488"/>
    </location>
</feature>
<dbReference type="PROSITE" id="PS50054">
    <property type="entry name" value="TYR_PHOSPHATASE_DUAL"/>
    <property type="match status" value="1"/>
</dbReference>
<dbReference type="FunFam" id="3.90.190.10:FF:000006">
    <property type="entry name" value="Dual specificity protein phosphatase CDC14B"/>
    <property type="match status" value="1"/>
</dbReference>
<dbReference type="AlphaFoldDB" id="A0AAF3F0A2"/>
<evidence type="ECO:0000256" key="1">
    <source>
        <dbReference type="ARBA" id="ARBA00007315"/>
    </source>
</evidence>
<evidence type="ECO:0000313" key="9">
    <source>
        <dbReference type="WBParaSite" id="MBELARI_LOCUS19910"/>
    </source>
</evidence>
<sequence>MVQNGFTSKQTPKLFGKIAPIVNDVLYFASFEQPPASNPEFRYILIDERVHYEPFYSDFGPLNLSVLYRFCKFIHSLLETKPKRKILCWTNASEENRDENRVNGAYLLAAYLVIYCKVSADQAYLRIRMAEDEESEFIGFRDAAMGEPTYLLHIHDVLRGIEKAIEHGWLNFDDFDPDEYEYYERVENGDLNWIIPTGKKQILSFCGPHAKSVIENGYPYHAPEVYFNYFRTHDVTTIVRLNMKMYEASKFTEAGFQHVDLFFIDGSTPSDEIIEKFIKVVDDSPGAVAIHCKAGLGRTGTLIACWMMKEFGLNAAECMAWLRICRPGSVIGPQQQFLVRKQKFCWKMSNNNLIMQIGLTGKKQGDATEGKLNNLTTKVDEIRLENQQNGNIVITSPRRSRNSSKCIVGEIVDETATDEHGRTQGDRLLEMKVRSQHAAHKNEATEKAASSREKPRVANSSTGYSSMSNTKLPSTYSLHSPHIRRSGKSSSALLSGQAALNQALLKVQMNSPRFSSPTTPIKSMFNNSPIVPPRSTYVARNLLTSNKSQTNIQRTPTVPAAFRD</sequence>
<dbReference type="SUPFAM" id="SSF52799">
    <property type="entry name" value="(Phosphotyrosine protein) phosphatases II"/>
    <property type="match status" value="2"/>
</dbReference>
<dbReference type="SMART" id="SM00195">
    <property type="entry name" value="DSPc"/>
    <property type="match status" value="1"/>
</dbReference>
<name>A0AAF3F0A2_9BILA</name>
<comment type="similarity">
    <text evidence="1">Belongs to the protein-tyrosine phosphatase family. Non-receptor class CDC14 subfamily.</text>
</comment>
<keyword evidence="4" id="KW-0904">Protein phosphatase</keyword>
<feature type="compositionally biased region" description="Basic and acidic residues" evidence="5">
    <location>
        <begin position="440"/>
        <end position="456"/>
    </location>
</feature>